<organism evidence="3 4">
    <name type="scientific">Limimaricola soesokkakensis</name>
    <dbReference type="NCBI Taxonomy" id="1343159"/>
    <lineage>
        <taxon>Bacteria</taxon>
        <taxon>Pseudomonadati</taxon>
        <taxon>Pseudomonadota</taxon>
        <taxon>Alphaproteobacteria</taxon>
        <taxon>Rhodobacterales</taxon>
        <taxon>Paracoccaceae</taxon>
        <taxon>Limimaricola</taxon>
    </lineage>
</organism>
<evidence type="ECO:0008006" key="6">
    <source>
        <dbReference type="Google" id="ProtNLM"/>
    </source>
</evidence>
<keyword evidence="5" id="KW-1185">Reference proteome</keyword>
<feature type="transmembrane region" description="Helical" evidence="1">
    <location>
        <begin position="187"/>
        <end position="211"/>
    </location>
</feature>
<reference evidence="2 5" key="2">
    <citation type="submission" date="2018-03" db="EMBL/GenBank/DDBJ databases">
        <title>Genomic Encyclopedia of Archaeal and Bacterial Type Strains, Phase II (KMG-II): from individual species to whole genera.</title>
        <authorList>
            <person name="Goeker M."/>
        </authorList>
    </citation>
    <scope>NUCLEOTIDE SEQUENCE [LARGE SCALE GENOMIC DNA]</scope>
    <source>
        <strain evidence="2 5">DSM 29956</strain>
    </source>
</reference>
<proteinExistence type="predicted"/>
<keyword evidence="1" id="KW-0812">Transmembrane</keyword>
<reference evidence="3 4" key="1">
    <citation type="submission" date="2017-03" db="EMBL/GenBank/DDBJ databases">
        <authorList>
            <person name="Afonso C.L."/>
            <person name="Miller P.J."/>
            <person name="Scott M.A."/>
            <person name="Spackman E."/>
            <person name="Goraichik I."/>
            <person name="Dimitrov K.M."/>
            <person name="Suarez D.L."/>
            <person name="Swayne D.E."/>
        </authorList>
    </citation>
    <scope>NUCLEOTIDE SEQUENCE [LARGE SCALE GENOMIC DNA]</scope>
    <source>
        <strain evidence="3 4">CECT 8367</strain>
    </source>
</reference>
<keyword evidence="1" id="KW-0472">Membrane</keyword>
<gene>
    <name evidence="2" type="ORF">CLV79_101546</name>
    <name evidence="3" type="ORF">LOS8367_00541</name>
</gene>
<feature type="transmembrane region" description="Helical" evidence="1">
    <location>
        <begin position="12"/>
        <end position="32"/>
    </location>
</feature>
<dbReference type="EMBL" id="PYGB01000001">
    <property type="protein sequence ID" value="PSK88704.1"/>
    <property type="molecule type" value="Genomic_DNA"/>
</dbReference>
<feature type="transmembrane region" description="Helical" evidence="1">
    <location>
        <begin position="70"/>
        <end position="98"/>
    </location>
</feature>
<name>A0A1X6YHE9_9RHOB</name>
<sequence>MRTTLPRLVLRLALVAILIAVNLWLAFWLRDFAAEMAAQGRMELLGLTVAGLLLLYAVVLAIPFVPGAEIGLALLMAHGAAAAPIVWGATAVGLMLAFGAGRALAAQRVCLALDRLGFDRAAAALAQLRETDPEARMRKLEDSVPRWARRWVLRRRYLVLALLVNLPGNSLIGGGGGILLAAGLSRLFQPVAVALTMLLATAPLPLAVMLIGPGILG</sequence>
<dbReference type="OrthoDB" id="6369004at2"/>
<evidence type="ECO:0000313" key="5">
    <source>
        <dbReference type="Proteomes" id="UP000240624"/>
    </source>
</evidence>
<evidence type="ECO:0000313" key="2">
    <source>
        <dbReference type="EMBL" id="PSK88704.1"/>
    </source>
</evidence>
<dbReference type="AlphaFoldDB" id="A0A1X6YHE9"/>
<evidence type="ECO:0000256" key="1">
    <source>
        <dbReference type="SAM" id="Phobius"/>
    </source>
</evidence>
<evidence type="ECO:0000313" key="4">
    <source>
        <dbReference type="Proteomes" id="UP000193495"/>
    </source>
</evidence>
<dbReference type="RefSeq" id="WP_085894930.1">
    <property type="nucleotide sequence ID" value="NZ_CAXPGX010000041.1"/>
</dbReference>
<dbReference type="EMBL" id="FWFY01000002">
    <property type="protein sequence ID" value="SLN21502.1"/>
    <property type="molecule type" value="Genomic_DNA"/>
</dbReference>
<evidence type="ECO:0000313" key="3">
    <source>
        <dbReference type="EMBL" id="SLN21502.1"/>
    </source>
</evidence>
<dbReference type="Proteomes" id="UP000193495">
    <property type="component" value="Unassembled WGS sequence"/>
</dbReference>
<feature type="transmembrane region" description="Helical" evidence="1">
    <location>
        <begin position="44"/>
        <end position="64"/>
    </location>
</feature>
<feature type="transmembrane region" description="Helical" evidence="1">
    <location>
        <begin position="157"/>
        <end position="181"/>
    </location>
</feature>
<protein>
    <recommendedName>
        <fullName evidence="6">TVP38/TMEM64 family membrane protein</fullName>
    </recommendedName>
</protein>
<dbReference type="Proteomes" id="UP000240624">
    <property type="component" value="Unassembled WGS sequence"/>
</dbReference>
<accession>A0A1X6YHE9</accession>
<keyword evidence="1" id="KW-1133">Transmembrane helix</keyword>